<gene>
    <name evidence="1" type="ORF">INT44_002906</name>
</gene>
<proteinExistence type="predicted"/>
<reference evidence="1" key="1">
    <citation type="submission" date="2020-12" db="EMBL/GenBank/DDBJ databases">
        <title>Metabolic potential, ecology and presence of endohyphal bacteria is reflected in genomic diversity of Mucoromycotina.</title>
        <authorList>
            <person name="Muszewska A."/>
            <person name="Okrasinska A."/>
            <person name="Steczkiewicz K."/>
            <person name="Drgas O."/>
            <person name="Orlowska M."/>
            <person name="Perlinska-Lenart U."/>
            <person name="Aleksandrzak-Piekarczyk T."/>
            <person name="Szatraj K."/>
            <person name="Zielenkiewicz U."/>
            <person name="Pilsyk S."/>
            <person name="Malc E."/>
            <person name="Mieczkowski P."/>
            <person name="Kruszewska J.S."/>
            <person name="Biernat P."/>
            <person name="Pawlowska J."/>
        </authorList>
    </citation>
    <scope>NUCLEOTIDE SEQUENCE</scope>
    <source>
        <strain evidence="1">WA0000051536</strain>
    </source>
</reference>
<evidence type="ECO:0000313" key="1">
    <source>
        <dbReference type="EMBL" id="KAG2186682.1"/>
    </source>
</evidence>
<dbReference type="Proteomes" id="UP000612746">
    <property type="component" value="Unassembled WGS sequence"/>
</dbReference>
<dbReference type="PANTHER" id="PTHR14614">
    <property type="entry name" value="HEPATOCELLULAR CARCINOMA-ASSOCIATED ANTIGEN"/>
    <property type="match status" value="1"/>
</dbReference>
<dbReference type="GO" id="GO:0032991">
    <property type="term" value="C:protein-containing complex"/>
    <property type="evidence" value="ECO:0007669"/>
    <property type="project" value="TreeGrafter"/>
</dbReference>
<comment type="caution">
    <text evidence="1">The sequence shown here is derived from an EMBL/GenBank/DDBJ whole genome shotgun (WGS) entry which is preliminary data.</text>
</comment>
<dbReference type="OrthoDB" id="443981at2759"/>
<dbReference type="GO" id="GO:0005829">
    <property type="term" value="C:cytosol"/>
    <property type="evidence" value="ECO:0007669"/>
    <property type="project" value="TreeGrafter"/>
</dbReference>
<dbReference type="AlphaFoldDB" id="A0A8H7UM04"/>
<sequence length="334" mass="37726">MPGILKIVPFKKANKKTVTSKTVKRSTQEAPAVNIPVKALYGAMILTATTMSFSAQATDPDTLPLPITVTSEFTLVEDVYEELFELYSESDQSLWKHNHAVKQKEGMVEIEVENVKGHRPLQFTVMQNQSLLSKRGITGSVLWDSSIMLSNMFTQHQQFFGLNPAETKVLELGSGCGLLGITLASLVKQVTFTDQYEMLPQLVKNIRRNLGEKSNTEVAELLWGDVISKDLRKEIVDWVVASDCVYHESLTGKLVKTLSDICQFSDTNKIQRFQETGVKATRTCFVLGQELRSDTVHLEFLTSLHEQFMVYRVPTSFILDDFQNGYCIYFGYLR</sequence>
<protein>
    <submittedName>
        <fullName evidence="1">Uncharacterized protein</fullName>
    </submittedName>
</protein>
<dbReference type="InterPro" id="IPR029063">
    <property type="entry name" value="SAM-dependent_MTases_sf"/>
</dbReference>
<dbReference type="SUPFAM" id="SSF53335">
    <property type="entry name" value="S-adenosyl-L-methionine-dependent methyltransferases"/>
    <property type="match status" value="1"/>
</dbReference>
<dbReference type="PANTHER" id="PTHR14614:SF109">
    <property type="entry name" value="RIBOSOMAL LYSINE N-METHYLTRANSFERASE 5"/>
    <property type="match status" value="1"/>
</dbReference>
<accession>A0A8H7UM04</accession>
<organism evidence="1 2">
    <name type="scientific">Umbelopsis vinacea</name>
    <dbReference type="NCBI Taxonomy" id="44442"/>
    <lineage>
        <taxon>Eukaryota</taxon>
        <taxon>Fungi</taxon>
        <taxon>Fungi incertae sedis</taxon>
        <taxon>Mucoromycota</taxon>
        <taxon>Mucoromycotina</taxon>
        <taxon>Umbelopsidomycetes</taxon>
        <taxon>Umbelopsidales</taxon>
        <taxon>Umbelopsidaceae</taxon>
        <taxon>Umbelopsis</taxon>
    </lineage>
</organism>
<evidence type="ECO:0000313" key="2">
    <source>
        <dbReference type="Proteomes" id="UP000612746"/>
    </source>
</evidence>
<dbReference type="Pfam" id="PF10294">
    <property type="entry name" value="Methyltransf_16"/>
    <property type="match status" value="1"/>
</dbReference>
<keyword evidence="2" id="KW-1185">Reference proteome</keyword>
<dbReference type="Gene3D" id="3.40.50.150">
    <property type="entry name" value="Vaccinia Virus protein VP39"/>
    <property type="match status" value="1"/>
</dbReference>
<name>A0A8H7UM04_9FUNG</name>
<dbReference type="EMBL" id="JAEPRA010000004">
    <property type="protein sequence ID" value="KAG2186682.1"/>
    <property type="molecule type" value="Genomic_DNA"/>
</dbReference>
<dbReference type="InterPro" id="IPR019410">
    <property type="entry name" value="Methyltransf_16"/>
</dbReference>